<keyword evidence="3" id="KW-1185">Reference proteome</keyword>
<reference evidence="2 3" key="1">
    <citation type="submission" date="2021-08" db="EMBL/GenBank/DDBJ databases">
        <authorList>
            <person name="Peeters C."/>
        </authorList>
    </citation>
    <scope>NUCLEOTIDE SEQUENCE [LARGE SCALE GENOMIC DNA]</scope>
    <source>
        <strain evidence="2 3">LMG 32289</strain>
    </source>
</reference>
<dbReference type="Proteomes" id="UP000706525">
    <property type="component" value="Unassembled WGS sequence"/>
</dbReference>
<feature type="transmembrane region" description="Helical" evidence="1">
    <location>
        <begin position="21"/>
        <end position="40"/>
    </location>
</feature>
<accession>A0ABM8WB33</accession>
<dbReference type="EMBL" id="CAJZAG010000001">
    <property type="protein sequence ID" value="CAG9164497.1"/>
    <property type="molecule type" value="Genomic_DNA"/>
</dbReference>
<evidence type="ECO:0000313" key="3">
    <source>
        <dbReference type="Proteomes" id="UP000706525"/>
    </source>
</evidence>
<keyword evidence="1" id="KW-0812">Transmembrane</keyword>
<evidence type="ECO:0000256" key="1">
    <source>
        <dbReference type="SAM" id="Phobius"/>
    </source>
</evidence>
<dbReference type="RefSeq" id="WP_223982232.1">
    <property type="nucleotide sequence ID" value="NZ_CAJZAG010000001.1"/>
</dbReference>
<organism evidence="2 3">
    <name type="scientific">Cupriavidus pampae</name>
    <dbReference type="NCBI Taxonomy" id="659251"/>
    <lineage>
        <taxon>Bacteria</taxon>
        <taxon>Pseudomonadati</taxon>
        <taxon>Pseudomonadota</taxon>
        <taxon>Betaproteobacteria</taxon>
        <taxon>Burkholderiales</taxon>
        <taxon>Burkholderiaceae</taxon>
        <taxon>Cupriavidus</taxon>
    </lineage>
</organism>
<sequence>MPSEQCSQPTSRYVRGYVRRYIGPALAVAIWFAVPGVATAQPDVKADVTRTPGQTTAKATATGTATITAIDAPNRRITLKTPQGRVTDMTVGPEARNFEQLRVGDKVTVTYQEALTVSLKKGKGELSMKEREIADRAQPGAKPGGTMGREVTVVAEVVSVNKDAQIVTVKGPRGQVLDLHVEDPAQMQDVKRGDRVQAVYTEAVAISVEPGTAK</sequence>
<proteinExistence type="predicted"/>
<evidence type="ECO:0008006" key="4">
    <source>
        <dbReference type="Google" id="ProtNLM"/>
    </source>
</evidence>
<evidence type="ECO:0000313" key="2">
    <source>
        <dbReference type="EMBL" id="CAG9164497.1"/>
    </source>
</evidence>
<protein>
    <recommendedName>
        <fullName evidence="4">DUF5666 domain-containing protein</fullName>
    </recommendedName>
</protein>
<gene>
    <name evidence="2" type="ORF">LMG32289_00840</name>
</gene>
<keyword evidence="1" id="KW-0472">Membrane</keyword>
<name>A0ABM8WB33_9BURK</name>
<keyword evidence="1" id="KW-1133">Transmembrane helix</keyword>
<comment type="caution">
    <text evidence="2">The sequence shown here is derived from an EMBL/GenBank/DDBJ whole genome shotgun (WGS) entry which is preliminary data.</text>
</comment>